<dbReference type="EMBL" id="JAIWYP010000005">
    <property type="protein sequence ID" value="KAH3818708.1"/>
    <property type="molecule type" value="Genomic_DNA"/>
</dbReference>
<protein>
    <submittedName>
        <fullName evidence="2">Uncharacterized protein</fullName>
    </submittedName>
</protein>
<feature type="compositionally biased region" description="Low complexity" evidence="1">
    <location>
        <begin position="29"/>
        <end position="46"/>
    </location>
</feature>
<feature type="region of interest" description="Disordered" evidence="1">
    <location>
        <begin position="1"/>
        <end position="70"/>
    </location>
</feature>
<proteinExistence type="predicted"/>
<keyword evidence="3" id="KW-1185">Reference proteome</keyword>
<evidence type="ECO:0000256" key="1">
    <source>
        <dbReference type="SAM" id="MobiDB-lite"/>
    </source>
</evidence>
<reference evidence="2" key="1">
    <citation type="journal article" date="2019" name="bioRxiv">
        <title>The Genome of the Zebra Mussel, Dreissena polymorpha: A Resource for Invasive Species Research.</title>
        <authorList>
            <person name="McCartney M.A."/>
            <person name="Auch B."/>
            <person name="Kono T."/>
            <person name="Mallez S."/>
            <person name="Zhang Y."/>
            <person name="Obille A."/>
            <person name="Becker A."/>
            <person name="Abrahante J.E."/>
            <person name="Garbe J."/>
            <person name="Badalamenti J.P."/>
            <person name="Herman A."/>
            <person name="Mangelson H."/>
            <person name="Liachko I."/>
            <person name="Sullivan S."/>
            <person name="Sone E.D."/>
            <person name="Koren S."/>
            <person name="Silverstein K.A.T."/>
            <person name="Beckman K.B."/>
            <person name="Gohl D.M."/>
        </authorList>
    </citation>
    <scope>NUCLEOTIDE SEQUENCE</scope>
    <source>
        <strain evidence="2">Duluth1</strain>
        <tissue evidence="2">Whole animal</tissue>
    </source>
</reference>
<accession>A0A9D4GKU2</accession>
<comment type="caution">
    <text evidence="2">The sequence shown here is derived from an EMBL/GenBank/DDBJ whole genome shotgun (WGS) entry which is preliminary data.</text>
</comment>
<evidence type="ECO:0000313" key="2">
    <source>
        <dbReference type="EMBL" id="KAH3818708.1"/>
    </source>
</evidence>
<feature type="compositionally biased region" description="Polar residues" evidence="1">
    <location>
        <begin position="47"/>
        <end position="70"/>
    </location>
</feature>
<dbReference type="Proteomes" id="UP000828390">
    <property type="component" value="Unassembled WGS sequence"/>
</dbReference>
<sequence length="70" mass="7700">MSTQTSTATHTGKQTTSHHPTSHSWGSLQTSTQTSTATHTGKQTTSHHPTSHSLRQPSNEYTDFYSNSNR</sequence>
<dbReference type="AlphaFoldDB" id="A0A9D4GKU2"/>
<gene>
    <name evidence="2" type="ORF">DPMN_120431</name>
</gene>
<evidence type="ECO:0000313" key="3">
    <source>
        <dbReference type="Proteomes" id="UP000828390"/>
    </source>
</evidence>
<name>A0A9D4GKU2_DREPO</name>
<feature type="compositionally biased region" description="Polar residues" evidence="1">
    <location>
        <begin position="1"/>
        <end position="28"/>
    </location>
</feature>
<organism evidence="2 3">
    <name type="scientific">Dreissena polymorpha</name>
    <name type="common">Zebra mussel</name>
    <name type="synonym">Mytilus polymorpha</name>
    <dbReference type="NCBI Taxonomy" id="45954"/>
    <lineage>
        <taxon>Eukaryota</taxon>
        <taxon>Metazoa</taxon>
        <taxon>Spiralia</taxon>
        <taxon>Lophotrochozoa</taxon>
        <taxon>Mollusca</taxon>
        <taxon>Bivalvia</taxon>
        <taxon>Autobranchia</taxon>
        <taxon>Heteroconchia</taxon>
        <taxon>Euheterodonta</taxon>
        <taxon>Imparidentia</taxon>
        <taxon>Neoheterodontei</taxon>
        <taxon>Myida</taxon>
        <taxon>Dreissenoidea</taxon>
        <taxon>Dreissenidae</taxon>
        <taxon>Dreissena</taxon>
    </lineage>
</organism>
<reference evidence="2" key="2">
    <citation type="submission" date="2020-11" db="EMBL/GenBank/DDBJ databases">
        <authorList>
            <person name="McCartney M.A."/>
            <person name="Auch B."/>
            <person name="Kono T."/>
            <person name="Mallez S."/>
            <person name="Becker A."/>
            <person name="Gohl D.M."/>
            <person name="Silverstein K.A.T."/>
            <person name="Koren S."/>
            <person name="Bechman K.B."/>
            <person name="Herman A."/>
            <person name="Abrahante J.E."/>
            <person name="Garbe J."/>
        </authorList>
    </citation>
    <scope>NUCLEOTIDE SEQUENCE</scope>
    <source>
        <strain evidence="2">Duluth1</strain>
        <tissue evidence="2">Whole animal</tissue>
    </source>
</reference>